<proteinExistence type="predicted"/>
<dbReference type="EMBL" id="PVNL01000077">
    <property type="protein sequence ID" value="PRQ06334.1"/>
    <property type="molecule type" value="Genomic_DNA"/>
</dbReference>
<organism evidence="1 2">
    <name type="scientific">Enhygromyxa salina</name>
    <dbReference type="NCBI Taxonomy" id="215803"/>
    <lineage>
        <taxon>Bacteria</taxon>
        <taxon>Pseudomonadati</taxon>
        <taxon>Myxococcota</taxon>
        <taxon>Polyangia</taxon>
        <taxon>Nannocystales</taxon>
        <taxon>Nannocystaceae</taxon>
        <taxon>Enhygromyxa</taxon>
    </lineage>
</organism>
<comment type="caution">
    <text evidence="1">The sequence shown here is derived from an EMBL/GenBank/DDBJ whole genome shotgun (WGS) entry which is preliminary data.</text>
</comment>
<evidence type="ECO:0000313" key="2">
    <source>
        <dbReference type="Proteomes" id="UP000238823"/>
    </source>
</evidence>
<sequence length="224" mass="23636">MIRIDGDYLARVAVEESLEAEFKVSMPALAQGSHTLTIEYAGKRPGTGTGNGHHIDYIKLVEASSGGVGSSWTELWQIGDHDGAGVTGMAGSSEFGYTSNSWEAGISHDVDTDGDVDFPAALSNESTQYSNKPGAVDIDFYLAQGHDRGECVLRYARYGSEVDVVMVDNTLLGEFGASEGHWIVARSVLPTLGVGVHDVSVTILDGLGVDGAHFIDTLALTSAL</sequence>
<evidence type="ECO:0000313" key="1">
    <source>
        <dbReference type="EMBL" id="PRQ06334.1"/>
    </source>
</evidence>
<gene>
    <name evidence="1" type="ORF">ENSA7_40110</name>
</gene>
<name>A0A2S9YMM0_9BACT</name>
<protein>
    <submittedName>
        <fullName evidence="1">Uncharacterized protein</fullName>
    </submittedName>
</protein>
<reference evidence="1 2" key="1">
    <citation type="submission" date="2018-03" db="EMBL/GenBank/DDBJ databases">
        <title>Draft Genome Sequences of the Obligatory Marine Myxobacteria Enhygromyxa salina SWB007.</title>
        <authorList>
            <person name="Poehlein A."/>
            <person name="Moghaddam J.A."/>
            <person name="Harms H."/>
            <person name="Alanjari M."/>
            <person name="Koenig G.M."/>
            <person name="Daniel R."/>
            <person name="Schaeberle T.F."/>
        </authorList>
    </citation>
    <scope>NUCLEOTIDE SEQUENCE [LARGE SCALE GENOMIC DNA]</scope>
    <source>
        <strain evidence="1 2">SWB007</strain>
    </source>
</reference>
<dbReference type="RefSeq" id="WP_106090964.1">
    <property type="nucleotide sequence ID" value="NZ_PVNL01000077.1"/>
</dbReference>
<accession>A0A2S9YMM0</accession>
<dbReference type="Proteomes" id="UP000238823">
    <property type="component" value="Unassembled WGS sequence"/>
</dbReference>
<dbReference type="AlphaFoldDB" id="A0A2S9YMM0"/>